<dbReference type="RefSeq" id="WP_012753928.1">
    <property type="nucleotide sequence ID" value="NC_012811.1"/>
</dbReference>
<geneLocation type="plasmid" evidence="2 3">
    <name>megaplasmid</name>
</geneLocation>
<proteinExistence type="predicted"/>
<dbReference type="HOGENOM" id="CLU_047712_0_0_5"/>
<protein>
    <recommendedName>
        <fullName evidence="1">HNH nuclease domain-containing protein</fullName>
    </recommendedName>
</protein>
<dbReference type="KEGG" id="mea:Mex_2p0632"/>
<dbReference type="CDD" id="cd00085">
    <property type="entry name" value="HNHc"/>
    <property type="match status" value="1"/>
</dbReference>
<gene>
    <name evidence="2" type="ordered locus">MexAM1_META2p0632</name>
</gene>
<dbReference type="InterPro" id="IPR003615">
    <property type="entry name" value="HNH_nuc"/>
</dbReference>
<feature type="domain" description="HNH nuclease" evidence="1">
    <location>
        <begin position="239"/>
        <end position="286"/>
    </location>
</feature>
<dbReference type="OrthoDB" id="7348755at2"/>
<keyword evidence="2" id="KW-0614">Plasmid</keyword>
<dbReference type="AlphaFoldDB" id="C5B4U6"/>
<reference evidence="2 3" key="1">
    <citation type="journal article" date="2009" name="PLoS ONE">
        <title>Methylobacterium genome sequences: a reference blueprint to investigate microbial metabolism of C1 compounds from natural and industrial sources.</title>
        <authorList>
            <person name="Vuilleumier S."/>
            <person name="Chistoserdova L."/>
            <person name="Lee M.-C."/>
            <person name="Bringel F."/>
            <person name="Lajus A."/>
            <person name="Zhou Y."/>
            <person name="Gourion B."/>
            <person name="Barbe V."/>
            <person name="Chang J."/>
            <person name="Cruveiller S."/>
            <person name="Dossat C."/>
            <person name="Gillett W."/>
            <person name="Gruffaz C."/>
            <person name="Haugen E."/>
            <person name="Hourcade E."/>
            <person name="Levy R."/>
            <person name="Mangenot S."/>
            <person name="Muller E."/>
            <person name="Nadalig T."/>
            <person name="Pagni M."/>
            <person name="Penny C."/>
            <person name="Peyraud R."/>
            <person name="Robinson D.G."/>
            <person name="Roche D."/>
            <person name="Rouy Z."/>
            <person name="Saenampechek C."/>
            <person name="Salvignol G."/>
            <person name="Vallenet D."/>
            <person name="Wu Z."/>
            <person name="Marx C.J."/>
            <person name="Vorholt J.A."/>
            <person name="Olson M.V."/>
            <person name="Kaul R."/>
            <person name="Weissenbach J."/>
            <person name="Medigue C."/>
            <person name="Lidstrom M.E."/>
        </authorList>
    </citation>
    <scope>NUCLEOTIDE SEQUENCE [LARGE SCALE GENOMIC DNA]</scope>
    <source>
        <strain evidence="3">ATCC 14718 / DSM 1338 / JCM 2805 / NCIMB 9133 / AM1</strain>
    </source>
</reference>
<name>C5B4U6_METEA</name>
<sequence>MKTELPRHDGLEVERLAGVFRNTTQAYKHLFFRAILACIVKGARDVVPYADLLPEMAEAAWWPARRYRLSIGNLGVDDKITQFLDEIGNDPDEVFTVRRVRSAARAQLGKQKSRGVLRYVPQRFLQPWLEGAYGDIGDAQFDRFVKDYSLRLMIARALPYGITPAGDGIQLNEAWRDYILANLPIVSGWADFEWLSWVQSRNPNVPVTMEKLGPPSERSSLELQHAFFRAAHPLERPVCIYTGGSIAPGSLSLDHFLPRSFVGHDRIWNLVPMAKGPNSSKGARLPKPAFVDALAELHHGIIVALDPVGSSQWQRFGEEYAGDLRIAPEDLKDRDRLVEAYHGTVGPMLAIAARMGFPAGWP</sequence>
<dbReference type="Pfam" id="PF13395">
    <property type="entry name" value="HNH_4"/>
    <property type="match status" value="1"/>
</dbReference>
<evidence type="ECO:0000313" key="2">
    <source>
        <dbReference type="EMBL" id="ACS43478.1"/>
    </source>
</evidence>
<keyword evidence="3" id="KW-1185">Reference proteome</keyword>
<accession>C5B4U6</accession>
<dbReference type="Gene3D" id="1.10.30.50">
    <property type="match status" value="1"/>
</dbReference>
<organism evidence="2 3">
    <name type="scientific">Methylorubrum extorquens (strain ATCC 14718 / DSM 1338 / JCM 2805 / NCIMB 9133 / AM1)</name>
    <name type="common">Methylobacterium extorquens</name>
    <dbReference type="NCBI Taxonomy" id="272630"/>
    <lineage>
        <taxon>Bacteria</taxon>
        <taxon>Pseudomonadati</taxon>
        <taxon>Pseudomonadota</taxon>
        <taxon>Alphaproteobacteria</taxon>
        <taxon>Hyphomicrobiales</taxon>
        <taxon>Methylobacteriaceae</taxon>
        <taxon>Methylorubrum</taxon>
    </lineage>
</organism>
<dbReference type="Proteomes" id="UP000009081">
    <property type="component" value="Plasmid megaplasmid"/>
</dbReference>
<evidence type="ECO:0000259" key="1">
    <source>
        <dbReference type="Pfam" id="PF13395"/>
    </source>
</evidence>
<evidence type="ECO:0000313" key="3">
    <source>
        <dbReference type="Proteomes" id="UP000009081"/>
    </source>
</evidence>
<dbReference type="EMBL" id="CP001511">
    <property type="protein sequence ID" value="ACS43478.1"/>
    <property type="molecule type" value="Genomic_DNA"/>
</dbReference>